<reference evidence="2" key="1">
    <citation type="journal article" date="2014" name="Int. J. Syst. Evol. Microbiol.">
        <title>Complete genome sequence of Corynebacterium casei LMG S-19264T (=DSM 44701T), isolated from a smear-ripened cheese.</title>
        <authorList>
            <consortium name="US DOE Joint Genome Institute (JGI-PGF)"/>
            <person name="Walter F."/>
            <person name="Albersmeier A."/>
            <person name="Kalinowski J."/>
            <person name="Ruckert C."/>
        </authorList>
    </citation>
    <scope>NUCLEOTIDE SEQUENCE</scope>
    <source>
        <strain evidence="2">CGMCC 1.15454</strain>
    </source>
</reference>
<accession>A0A9W5X530</accession>
<dbReference type="InterPro" id="IPR016181">
    <property type="entry name" value="Acyl_CoA_acyltransferase"/>
</dbReference>
<keyword evidence="3" id="KW-1185">Reference proteome</keyword>
<name>A0A9W5X530_9BACI</name>
<organism evidence="2 3">
    <name type="scientific">Lentibacillus populi</name>
    <dbReference type="NCBI Taxonomy" id="1827502"/>
    <lineage>
        <taxon>Bacteria</taxon>
        <taxon>Bacillati</taxon>
        <taxon>Bacillota</taxon>
        <taxon>Bacilli</taxon>
        <taxon>Bacillales</taxon>
        <taxon>Bacillaceae</taxon>
        <taxon>Lentibacillus</taxon>
    </lineage>
</organism>
<dbReference type="RefSeq" id="WP_308777558.1">
    <property type="nucleotide sequence ID" value="NZ_BMJD01000010.1"/>
</dbReference>
<dbReference type="EMBL" id="BMJD01000010">
    <property type="protein sequence ID" value="GGB40376.1"/>
    <property type="molecule type" value="Genomic_DNA"/>
</dbReference>
<dbReference type="CDD" id="cd04301">
    <property type="entry name" value="NAT_SF"/>
    <property type="match status" value="1"/>
</dbReference>
<dbReference type="SUPFAM" id="SSF55729">
    <property type="entry name" value="Acyl-CoA N-acyltransferases (Nat)"/>
    <property type="match status" value="1"/>
</dbReference>
<protein>
    <submittedName>
        <fullName evidence="2">N-acetyltransferase</fullName>
    </submittedName>
</protein>
<dbReference type="PANTHER" id="PTHR13355">
    <property type="entry name" value="GLUCOSAMINE 6-PHOSPHATE N-ACETYLTRANSFERASE"/>
    <property type="match status" value="1"/>
</dbReference>
<dbReference type="Proteomes" id="UP000621492">
    <property type="component" value="Unassembled WGS sequence"/>
</dbReference>
<dbReference type="PANTHER" id="PTHR13355:SF11">
    <property type="entry name" value="GLUCOSAMINE 6-PHOSPHATE N-ACETYLTRANSFERASE"/>
    <property type="match status" value="1"/>
</dbReference>
<comment type="caution">
    <text evidence="2">The sequence shown here is derived from an EMBL/GenBank/DDBJ whole genome shotgun (WGS) entry which is preliminary data.</text>
</comment>
<dbReference type="InterPro" id="IPR000182">
    <property type="entry name" value="GNAT_dom"/>
</dbReference>
<dbReference type="PROSITE" id="PS51186">
    <property type="entry name" value="GNAT"/>
    <property type="match status" value="1"/>
</dbReference>
<gene>
    <name evidence="2" type="ORF">GCM10011409_17400</name>
</gene>
<evidence type="ECO:0000313" key="3">
    <source>
        <dbReference type="Proteomes" id="UP000621492"/>
    </source>
</evidence>
<dbReference type="Gene3D" id="3.40.630.30">
    <property type="match status" value="1"/>
</dbReference>
<dbReference type="AlphaFoldDB" id="A0A9W5X530"/>
<evidence type="ECO:0000259" key="1">
    <source>
        <dbReference type="PROSITE" id="PS51186"/>
    </source>
</evidence>
<feature type="domain" description="N-acetyltransferase" evidence="1">
    <location>
        <begin position="1"/>
        <end position="139"/>
    </location>
</feature>
<dbReference type="InterPro" id="IPR039143">
    <property type="entry name" value="GNPNAT1-like"/>
</dbReference>
<reference evidence="2" key="2">
    <citation type="submission" date="2020-09" db="EMBL/GenBank/DDBJ databases">
        <authorList>
            <person name="Sun Q."/>
            <person name="Zhou Y."/>
        </authorList>
    </citation>
    <scope>NUCLEOTIDE SEQUENCE</scope>
    <source>
        <strain evidence="2">CGMCC 1.15454</strain>
    </source>
</reference>
<evidence type="ECO:0000313" key="2">
    <source>
        <dbReference type="EMBL" id="GGB40376.1"/>
    </source>
</evidence>
<proteinExistence type="predicted"/>
<dbReference type="GO" id="GO:0004343">
    <property type="term" value="F:glucosamine 6-phosphate N-acetyltransferase activity"/>
    <property type="evidence" value="ECO:0007669"/>
    <property type="project" value="TreeGrafter"/>
</dbReference>
<dbReference type="Pfam" id="PF13673">
    <property type="entry name" value="Acetyltransf_10"/>
    <property type="match status" value="1"/>
</dbReference>
<sequence>MIKKANSDQEIKQAFQVRTTVFVDEQHVPPEEELDHFDKEAVHFIVIQNDSPIAASRLRFAGDYGKLERICVLKEQRGKSYGAQLIQAMETETAKKGYRKAKLNAQTHAENFYKRLGYETVSGEFLDAGIPHVTMIKQL</sequence>